<organism evidence="1 2">
    <name type="scientific">Nonomuraea longicatena</name>
    <dbReference type="NCBI Taxonomy" id="83682"/>
    <lineage>
        <taxon>Bacteria</taxon>
        <taxon>Bacillati</taxon>
        <taxon>Actinomycetota</taxon>
        <taxon>Actinomycetes</taxon>
        <taxon>Streptosporangiales</taxon>
        <taxon>Streptosporangiaceae</taxon>
        <taxon>Nonomuraea</taxon>
    </lineage>
</organism>
<protein>
    <submittedName>
        <fullName evidence="1">Uncharacterized protein</fullName>
    </submittedName>
</protein>
<dbReference type="PANTHER" id="PTHR43394">
    <property type="entry name" value="ATP-DEPENDENT PERMEASE MDL1, MITOCHONDRIAL"/>
    <property type="match status" value="1"/>
</dbReference>
<accession>A0ABP4BIC9</accession>
<dbReference type="InterPro" id="IPR027417">
    <property type="entry name" value="P-loop_NTPase"/>
</dbReference>
<gene>
    <name evidence="1" type="ORF">GCM10009560_68650</name>
</gene>
<dbReference type="Proteomes" id="UP001501578">
    <property type="component" value="Unassembled WGS sequence"/>
</dbReference>
<reference evidence="2" key="1">
    <citation type="journal article" date="2019" name="Int. J. Syst. Evol. Microbiol.">
        <title>The Global Catalogue of Microorganisms (GCM) 10K type strain sequencing project: providing services to taxonomists for standard genome sequencing and annotation.</title>
        <authorList>
            <consortium name="The Broad Institute Genomics Platform"/>
            <consortium name="The Broad Institute Genome Sequencing Center for Infectious Disease"/>
            <person name="Wu L."/>
            <person name="Ma J."/>
        </authorList>
    </citation>
    <scope>NUCLEOTIDE SEQUENCE [LARGE SCALE GENOMIC DNA]</scope>
    <source>
        <strain evidence="2">JCM 11136</strain>
    </source>
</reference>
<dbReference type="Gene3D" id="3.40.50.300">
    <property type="entry name" value="P-loop containing nucleotide triphosphate hydrolases"/>
    <property type="match status" value="1"/>
</dbReference>
<dbReference type="PANTHER" id="PTHR43394:SF1">
    <property type="entry name" value="ATP-BINDING CASSETTE SUB-FAMILY B MEMBER 10, MITOCHONDRIAL"/>
    <property type="match status" value="1"/>
</dbReference>
<keyword evidence="2" id="KW-1185">Reference proteome</keyword>
<dbReference type="InterPro" id="IPR039421">
    <property type="entry name" value="Type_1_exporter"/>
</dbReference>
<proteinExistence type="predicted"/>
<dbReference type="EMBL" id="BAAAHQ010000046">
    <property type="protein sequence ID" value="GAA0949893.1"/>
    <property type="molecule type" value="Genomic_DNA"/>
</dbReference>
<name>A0ABP4BIC9_9ACTN</name>
<comment type="caution">
    <text evidence="1">The sequence shown here is derived from an EMBL/GenBank/DDBJ whole genome shotgun (WGS) entry which is preliminary data.</text>
</comment>
<evidence type="ECO:0000313" key="1">
    <source>
        <dbReference type="EMBL" id="GAA0949893.1"/>
    </source>
</evidence>
<dbReference type="SUPFAM" id="SSF52540">
    <property type="entry name" value="P-loop containing nucleoside triphosphate hydrolases"/>
    <property type="match status" value="1"/>
</dbReference>
<sequence length="81" mass="8871">MLILVEPTSAVDAHSEARIAERLAKARAGRTTLVVTTSPLVLDRTDQVVYVQDGRLHAQGTHRELLDTSPEYTATVTRGED</sequence>
<evidence type="ECO:0000313" key="2">
    <source>
        <dbReference type="Proteomes" id="UP001501578"/>
    </source>
</evidence>